<gene>
    <name evidence="6" type="primary">ecsA_4</name>
    <name evidence="6" type="ORF">NCTC6179_01923</name>
</gene>
<sequence length="302" mass="34403">METRLSVINVKKVYRDREVLSDITLDLAQGEILGLVGPNGAGKTTLMKIILGLTPSSSGQIFVNGEDIINDKPDYLNQVGSIIEYPDFFPNMTAIDNLKIFTSLYDIKLPKRRYLEVLELVGLSDYLTLTVKHYSLGMKQRLGIAQAIIHYPKLLILDEPFNGLDPVGIENLRELLKKLANNGVAIMISSHSLEELQKVIHSYIIINNGLSQPKKSLNQDFQQWLLQTENIDRTVAILEALAISYRLTQEDIFELKINLDDDKQMRRQLFKKLSEKDILIHHFSKKSIQLTHEYLSIVKGEE</sequence>
<dbReference type="GO" id="GO:0016887">
    <property type="term" value="F:ATP hydrolysis activity"/>
    <property type="evidence" value="ECO:0007669"/>
    <property type="project" value="InterPro"/>
</dbReference>
<keyword evidence="3" id="KW-0547">Nucleotide-binding</keyword>
<dbReference type="AlphaFoldDB" id="A0A9X8T130"/>
<dbReference type="SUPFAM" id="SSF52540">
    <property type="entry name" value="P-loop containing nucleoside triphosphate hydrolases"/>
    <property type="match status" value="1"/>
</dbReference>
<evidence type="ECO:0000313" key="6">
    <source>
        <dbReference type="EMBL" id="SQF67716.1"/>
    </source>
</evidence>
<dbReference type="GO" id="GO:0005524">
    <property type="term" value="F:ATP binding"/>
    <property type="evidence" value="ECO:0007669"/>
    <property type="project" value="UniProtKB-KW"/>
</dbReference>
<protein>
    <submittedName>
        <fullName evidence="6">ABC transporter ATP-binding protein</fullName>
    </submittedName>
</protein>
<evidence type="ECO:0000256" key="4">
    <source>
        <dbReference type="ARBA" id="ARBA00022840"/>
    </source>
</evidence>
<evidence type="ECO:0000256" key="2">
    <source>
        <dbReference type="ARBA" id="ARBA00022448"/>
    </source>
</evidence>
<dbReference type="RefSeq" id="WP_111717585.1">
    <property type="nucleotide sequence ID" value="NZ_LR134316.1"/>
</dbReference>
<dbReference type="InterPro" id="IPR003593">
    <property type="entry name" value="AAA+_ATPase"/>
</dbReference>
<dbReference type="InterPro" id="IPR003439">
    <property type="entry name" value="ABC_transporter-like_ATP-bd"/>
</dbReference>
<evidence type="ECO:0000259" key="5">
    <source>
        <dbReference type="PROSITE" id="PS50893"/>
    </source>
</evidence>
<reference evidence="6 7" key="1">
    <citation type="submission" date="2018-06" db="EMBL/GenBank/DDBJ databases">
        <authorList>
            <consortium name="Pathogen Informatics"/>
            <person name="Doyle S."/>
        </authorList>
    </citation>
    <scope>NUCLEOTIDE SEQUENCE [LARGE SCALE GENOMIC DNA]</scope>
    <source>
        <strain evidence="6 7">NCTC6179</strain>
    </source>
</reference>
<dbReference type="InterPro" id="IPR027417">
    <property type="entry name" value="P-loop_NTPase"/>
</dbReference>
<keyword evidence="4 6" id="KW-0067">ATP-binding</keyword>
<proteinExistence type="inferred from homology"/>
<dbReference type="PROSITE" id="PS50893">
    <property type="entry name" value="ABC_TRANSPORTER_2"/>
    <property type="match status" value="1"/>
</dbReference>
<organism evidence="6 7">
    <name type="scientific">Streptococcus dysgalactiae subsp. equisimilis</name>
    <name type="common">Streptococcus equisimilis</name>
    <dbReference type="NCBI Taxonomy" id="119602"/>
    <lineage>
        <taxon>Bacteria</taxon>
        <taxon>Bacillati</taxon>
        <taxon>Bacillota</taxon>
        <taxon>Bacilli</taxon>
        <taxon>Lactobacillales</taxon>
        <taxon>Streptococcaceae</taxon>
        <taxon>Streptococcus</taxon>
    </lineage>
</organism>
<dbReference type="SMART" id="SM00382">
    <property type="entry name" value="AAA"/>
    <property type="match status" value="1"/>
</dbReference>
<evidence type="ECO:0000313" key="7">
    <source>
        <dbReference type="Proteomes" id="UP000249571"/>
    </source>
</evidence>
<dbReference type="Pfam" id="PF00005">
    <property type="entry name" value="ABC_tran"/>
    <property type="match status" value="1"/>
</dbReference>
<dbReference type="Gene3D" id="3.40.50.300">
    <property type="entry name" value="P-loop containing nucleotide triphosphate hydrolases"/>
    <property type="match status" value="1"/>
</dbReference>
<accession>A0A9X8T130</accession>
<comment type="similarity">
    <text evidence="1">Belongs to the ABC transporter superfamily.</text>
</comment>
<dbReference type="InterPro" id="IPR017871">
    <property type="entry name" value="ABC_transporter-like_CS"/>
</dbReference>
<dbReference type="PANTHER" id="PTHR43335">
    <property type="entry name" value="ABC TRANSPORTER, ATP-BINDING PROTEIN"/>
    <property type="match status" value="1"/>
</dbReference>
<keyword evidence="2" id="KW-0813">Transport</keyword>
<dbReference type="PROSITE" id="PS00211">
    <property type="entry name" value="ABC_TRANSPORTER_1"/>
    <property type="match status" value="1"/>
</dbReference>
<feature type="domain" description="ABC transporter" evidence="5">
    <location>
        <begin position="5"/>
        <end position="233"/>
    </location>
</feature>
<evidence type="ECO:0000256" key="3">
    <source>
        <dbReference type="ARBA" id="ARBA00022741"/>
    </source>
</evidence>
<dbReference type="Proteomes" id="UP000249571">
    <property type="component" value="Chromosome 1"/>
</dbReference>
<name>A0A9X8T130_STREQ</name>
<dbReference type="PANTHER" id="PTHR43335:SF4">
    <property type="entry name" value="ABC TRANSPORTER, ATP-BINDING PROTEIN"/>
    <property type="match status" value="1"/>
</dbReference>
<evidence type="ECO:0000256" key="1">
    <source>
        <dbReference type="ARBA" id="ARBA00005417"/>
    </source>
</evidence>
<dbReference type="EMBL" id="LS483361">
    <property type="protein sequence ID" value="SQF67716.1"/>
    <property type="molecule type" value="Genomic_DNA"/>
</dbReference>